<reference evidence="1" key="1">
    <citation type="submission" date="2018-02" db="EMBL/GenBank/DDBJ databases">
        <title>Rhizophora mucronata_Transcriptome.</title>
        <authorList>
            <person name="Meera S.P."/>
            <person name="Sreeshan A."/>
            <person name="Augustine A."/>
        </authorList>
    </citation>
    <scope>NUCLEOTIDE SEQUENCE</scope>
    <source>
        <tissue evidence="1">Leaf</tissue>
    </source>
</reference>
<name>A0A2P2P2A7_RHIMU</name>
<proteinExistence type="predicted"/>
<sequence length="55" mass="6510">MFILFSRSNHYSWVDFLLMLQHFHCLPLSASPSQILVLCFCHLIMMVRSYTQICS</sequence>
<protein>
    <submittedName>
        <fullName evidence="1">Uncharacterized protein</fullName>
    </submittedName>
</protein>
<dbReference type="EMBL" id="GGEC01068421">
    <property type="protein sequence ID" value="MBX48905.1"/>
    <property type="molecule type" value="Transcribed_RNA"/>
</dbReference>
<evidence type="ECO:0000313" key="1">
    <source>
        <dbReference type="EMBL" id="MBX48905.1"/>
    </source>
</evidence>
<dbReference type="AlphaFoldDB" id="A0A2P2P2A7"/>
<accession>A0A2P2P2A7</accession>
<organism evidence="1">
    <name type="scientific">Rhizophora mucronata</name>
    <name type="common">Asiatic mangrove</name>
    <dbReference type="NCBI Taxonomy" id="61149"/>
    <lineage>
        <taxon>Eukaryota</taxon>
        <taxon>Viridiplantae</taxon>
        <taxon>Streptophyta</taxon>
        <taxon>Embryophyta</taxon>
        <taxon>Tracheophyta</taxon>
        <taxon>Spermatophyta</taxon>
        <taxon>Magnoliopsida</taxon>
        <taxon>eudicotyledons</taxon>
        <taxon>Gunneridae</taxon>
        <taxon>Pentapetalae</taxon>
        <taxon>rosids</taxon>
        <taxon>fabids</taxon>
        <taxon>Malpighiales</taxon>
        <taxon>Rhizophoraceae</taxon>
        <taxon>Rhizophora</taxon>
    </lineage>
</organism>